<dbReference type="Pfam" id="PF00583">
    <property type="entry name" value="Acetyltransf_1"/>
    <property type="match status" value="1"/>
</dbReference>
<evidence type="ECO:0000256" key="1">
    <source>
        <dbReference type="ARBA" id="ARBA00022679"/>
    </source>
</evidence>
<keyword evidence="5" id="KW-1185">Reference proteome</keyword>
<keyword evidence="1" id="KW-0808">Transferase</keyword>
<dbReference type="PANTHER" id="PTHR43877:SF2">
    <property type="entry name" value="AMINOALKYLPHOSPHONATE N-ACETYLTRANSFERASE-RELATED"/>
    <property type="match status" value="1"/>
</dbReference>
<sequence length="144" mass="15752">MTIVVRRATVDDAEDLARLNFEFNGGEPRPCQDIIASLRSNQELVAVALMLDEVVAFGCAQSYRSFCYPGAYGEITEMYVSEVGRRKGAATALIAFLEQELSYQGVTSVKILTGKTNNPALKTYQASGYITSAETVLLKEVKRA</sequence>
<proteinExistence type="predicted"/>
<evidence type="ECO:0000256" key="2">
    <source>
        <dbReference type="ARBA" id="ARBA00023315"/>
    </source>
</evidence>
<dbReference type="InterPro" id="IPR050832">
    <property type="entry name" value="Bact_Acetyltransf"/>
</dbReference>
<dbReference type="Gene3D" id="3.40.630.30">
    <property type="match status" value="1"/>
</dbReference>
<evidence type="ECO:0000259" key="3">
    <source>
        <dbReference type="PROSITE" id="PS51186"/>
    </source>
</evidence>
<keyword evidence="2" id="KW-0012">Acyltransferase</keyword>
<dbReference type="Proteomes" id="UP000663452">
    <property type="component" value="Chromosome"/>
</dbReference>
<gene>
    <name evidence="4" type="ORF">JRJ22_17335</name>
</gene>
<dbReference type="SUPFAM" id="SSF55729">
    <property type="entry name" value="Acyl-CoA N-acyltransferases (Nat)"/>
    <property type="match status" value="1"/>
</dbReference>
<dbReference type="InterPro" id="IPR016181">
    <property type="entry name" value="Acyl_CoA_acyltransferase"/>
</dbReference>
<feature type="domain" description="N-acetyltransferase" evidence="3">
    <location>
        <begin position="3"/>
        <end position="144"/>
    </location>
</feature>
<name>A0ABX7L4Z8_9BACL</name>
<reference evidence="4 5" key="1">
    <citation type="submission" date="2021-02" db="EMBL/GenBank/DDBJ databases">
        <title>Paenibacillus tianjinensis sp. nov.</title>
        <authorList>
            <person name="Liu H."/>
        </authorList>
    </citation>
    <scope>NUCLEOTIDE SEQUENCE [LARGE SCALE GENOMIC DNA]</scope>
    <source>
        <strain evidence="4 5">TB2019</strain>
    </source>
</reference>
<dbReference type="CDD" id="cd04301">
    <property type="entry name" value="NAT_SF"/>
    <property type="match status" value="1"/>
</dbReference>
<dbReference type="PANTHER" id="PTHR43877">
    <property type="entry name" value="AMINOALKYLPHOSPHONATE N-ACETYLTRANSFERASE-RELATED-RELATED"/>
    <property type="match status" value="1"/>
</dbReference>
<dbReference type="EMBL" id="CP070969">
    <property type="protein sequence ID" value="QSF43050.1"/>
    <property type="molecule type" value="Genomic_DNA"/>
</dbReference>
<dbReference type="RefSeq" id="WP_206100708.1">
    <property type="nucleotide sequence ID" value="NZ_CP070969.1"/>
</dbReference>
<dbReference type="PROSITE" id="PS51186">
    <property type="entry name" value="GNAT"/>
    <property type="match status" value="1"/>
</dbReference>
<evidence type="ECO:0000313" key="4">
    <source>
        <dbReference type="EMBL" id="QSF43050.1"/>
    </source>
</evidence>
<evidence type="ECO:0000313" key="5">
    <source>
        <dbReference type="Proteomes" id="UP000663452"/>
    </source>
</evidence>
<protein>
    <submittedName>
        <fullName evidence="4">GNAT family N-acetyltransferase</fullName>
    </submittedName>
</protein>
<accession>A0ABX7L4Z8</accession>
<organism evidence="4 5">
    <name type="scientific">Paenibacillus tianjinensis</name>
    <dbReference type="NCBI Taxonomy" id="2810347"/>
    <lineage>
        <taxon>Bacteria</taxon>
        <taxon>Bacillati</taxon>
        <taxon>Bacillota</taxon>
        <taxon>Bacilli</taxon>
        <taxon>Bacillales</taxon>
        <taxon>Paenibacillaceae</taxon>
        <taxon>Paenibacillus</taxon>
    </lineage>
</organism>
<dbReference type="InterPro" id="IPR000182">
    <property type="entry name" value="GNAT_dom"/>
</dbReference>